<proteinExistence type="predicted"/>
<dbReference type="InterPro" id="IPR036875">
    <property type="entry name" value="Znf_CCHC_sf"/>
</dbReference>
<sequence length="288" mass="32211">MEPHCPRPTMPHTVKSVEALRMRTYTANRSSTLQRKNAFLCSQVPGPLVPSGTTAQSPGPKIPLSEKFDGNPSDIFGVPQSMSPAVLLDPILNDFDEFVCVFSFMFDDPHCARSTKVTLQSLKQGPRPVATYATHFRHLVSDMAWNESAQIYHFYLGLTDEIKDKLARVDTSTALLPYLKLCIQIDNRLSDARKEGRSLPSLAIAEPEPTQVDLTRRRLSDREKEYRHLNYLCLYCGERGHFATKCPLKGEVLISPLSPAPETPSPQSRGEGIGLRTGSRREPLWSES</sequence>
<organism evidence="4 5">
    <name type="scientific">Chrysemys picta bellii</name>
    <name type="common">Western painted turtle</name>
    <name type="synonym">Emys bellii</name>
    <dbReference type="NCBI Taxonomy" id="8478"/>
    <lineage>
        <taxon>Eukaryota</taxon>
        <taxon>Metazoa</taxon>
        <taxon>Chordata</taxon>
        <taxon>Craniata</taxon>
        <taxon>Vertebrata</taxon>
        <taxon>Euteleostomi</taxon>
        <taxon>Archelosauria</taxon>
        <taxon>Testudinata</taxon>
        <taxon>Testudines</taxon>
        <taxon>Cryptodira</taxon>
        <taxon>Durocryptodira</taxon>
        <taxon>Testudinoidea</taxon>
        <taxon>Emydidae</taxon>
        <taxon>Chrysemys</taxon>
    </lineage>
</organism>
<dbReference type="Proteomes" id="UP000694380">
    <property type="component" value="Unplaced"/>
</dbReference>
<name>A0A8C3IUX7_CHRPI</name>
<dbReference type="AlphaFoldDB" id="A0A8C3IUX7"/>
<dbReference type="GO" id="GO:0003676">
    <property type="term" value="F:nucleic acid binding"/>
    <property type="evidence" value="ECO:0007669"/>
    <property type="project" value="InterPro"/>
</dbReference>
<dbReference type="InterPro" id="IPR005162">
    <property type="entry name" value="Retrotrans_gag_dom"/>
</dbReference>
<dbReference type="SMART" id="SM00343">
    <property type="entry name" value="ZnF_C2HC"/>
    <property type="match status" value="1"/>
</dbReference>
<dbReference type="Gene3D" id="4.10.60.10">
    <property type="entry name" value="Zinc finger, CCHC-type"/>
    <property type="match status" value="1"/>
</dbReference>
<keyword evidence="1" id="KW-0863">Zinc-finger</keyword>
<keyword evidence="1" id="KW-0862">Zinc</keyword>
<protein>
    <recommendedName>
        <fullName evidence="3">CCHC-type domain-containing protein</fullName>
    </recommendedName>
</protein>
<evidence type="ECO:0000259" key="3">
    <source>
        <dbReference type="PROSITE" id="PS50158"/>
    </source>
</evidence>
<dbReference type="Ensembl" id="ENSCPBT00000045928.1">
    <property type="protein sequence ID" value="ENSCPBP00000039190.1"/>
    <property type="gene ID" value="ENSCPBG00000026998.1"/>
</dbReference>
<evidence type="ECO:0000313" key="5">
    <source>
        <dbReference type="Proteomes" id="UP000694380"/>
    </source>
</evidence>
<reference evidence="4" key="2">
    <citation type="submission" date="2025-09" db="UniProtKB">
        <authorList>
            <consortium name="Ensembl"/>
        </authorList>
    </citation>
    <scope>IDENTIFICATION</scope>
</reference>
<dbReference type="GO" id="GO:0008270">
    <property type="term" value="F:zinc ion binding"/>
    <property type="evidence" value="ECO:0007669"/>
    <property type="project" value="UniProtKB-KW"/>
</dbReference>
<evidence type="ECO:0000256" key="1">
    <source>
        <dbReference type="PROSITE-ProRule" id="PRU00047"/>
    </source>
</evidence>
<dbReference type="OMA" id="WNESAQI"/>
<evidence type="ECO:0000313" key="4">
    <source>
        <dbReference type="Ensembl" id="ENSCPBP00000039190.1"/>
    </source>
</evidence>
<evidence type="ECO:0000256" key="2">
    <source>
        <dbReference type="SAM" id="MobiDB-lite"/>
    </source>
</evidence>
<dbReference type="PROSITE" id="PS50158">
    <property type="entry name" value="ZF_CCHC"/>
    <property type="match status" value="1"/>
</dbReference>
<accession>A0A8C3IUX7</accession>
<dbReference type="PANTHER" id="PTHR15503:SF22">
    <property type="entry name" value="TRANSPOSON TY3-I GAG POLYPROTEIN"/>
    <property type="match status" value="1"/>
</dbReference>
<feature type="domain" description="CCHC-type" evidence="3">
    <location>
        <begin position="233"/>
        <end position="247"/>
    </location>
</feature>
<feature type="compositionally biased region" description="Basic and acidic residues" evidence="2">
    <location>
        <begin position="279"/>
        <end position="288"/>
    </location>
</feature>
<dbReference type="GeneTree" id="ENSGT00950000183173"/>
<keyword evidence="5" id="KW-1185">Reference proteome</keyword>
<keyword evidence="1" id="KW-0479">Metal-binding</keyword>
<feature type="region of interest" description="Disordered" evidence="2">
    <location>
        <begin position="257"/>
        <end position="288"/>
    </location>
</feature>
<dbReference type="InterPro" id="IPR032567">
    <property type="entry name" value="RTL1-rel"/>
</dbReference>
<dbReference type="PANTHER" id="PTHR15503">
    <property type="entry name" value="LDOC1 RELATED"/>
    <property type="match status" value="1"/>
</dbReference>
<reference evidence="4" key="1">
    <citation type="submission" date="2025-08" db="UniProtKB">
        <authorList>
            <consortium name="Ensembl"/>
        </authorList>
    </citation>
    <scope>IDENTIFICATION</scope>
</reference>
<dbReference type="InterPro" id="IPR001878">
    <property type="entry name" value="Znf_CCHC"/>
</dbReference>
<dbReference type="Pfam" id="PF03732">
    <property type="entry name" value="Retrotrans_gag"/>
    <property type="match status" value="1"/>
</dbReference>
<dbReference type="SUPFAM" id="SSF57756">
    <property type="entry name" value="Retrovirus zinc finger-like domains"/>
    <property type="match status" value="1"/>
</dbReference>